<reference evidence="7 8" key="1">
    <citation type="submission" date="2019-06" db="EMBL/GenBank/DDBJ databases">
        <title>Draft genome sequence of the filamentous fungus Phialemoniopsis curvata isolated from diesel fuel.</title>
        <authorList>
            <person name="Varaljay V.A."/>
            <person name="Lyon W.J."/>
            <person name="Crouch A.L."/>
            <person name="Drake C.E."/>
            <person name="Hollomon J.M."/>
            <person name="Nadeau L.J."/>
            <person name="Nunn H.S."/>
            <person name="Stevenson B.S."/>
            <person name="Bojanowski C.L."/>
            <person name="Crookes-Goodson W.J."/>
        </authorList>
    </citation>
    <scope>NUCLEOTIDE SEQUENCE [LARGE SCALE GENOMIC DNA]</scope>
    <source>
        <strain evidence="7 8">D216</strain>
    </source>
</reference>
<accession>A0A507B4T9</accession>
<comment type="caution">
    <text evidence="7">The sequence shown here is derived from an EMBL/GenBank/DDBJ whole genome shotgun (WGS) entry which is preliminary data.</text>
</comment>
<dbReference type="CDD" id="cd12148">
    <property type="entry name" value="fungal_TF_MHR"/>
    <property type="match status" value="1"/>
</dbReference>
<dbReference type="Proteomes" id="UP000319257">
    <property type="component" value="Unassembled WGS sequence"/>
</dbReference>
<sequence length="615" mass="68984">MGGNLGAKHAQLAPPLVSTWQRRQLGSKANRNTPKQWQTDLLFHDRKKYWDEEYVRSLEDQIALLTSLSLNSSDQPSVSVDPHLMPFLDLPAPLSSSPALMLPLDTEFDTSRFSSALCEFASLDWNVKYSSNKSTPGFQFTGSVGRFSIPFRKTLPTFEEVPASSLSETATGRPEPLTIATALDADLKSHLKDVFLNHINSYYRFVNPQWLMFTDVFPENDTVLQFMYSAIFAVASHISSRTGPTITECLLDHAEKMAMECCREHLCLPVTQTLLILAWYKHTILATAHGYMYHYMSIGLSTHLGVLDQRFTMAAEVNIQDMSPTITTLWALFVTDRVATPTLGFKSSIPWDITKIPRYISTVTVDETDVTDLTFEAHCRLLELQQQHLDAIYAFDFQTRPPAERLSAFCHASSALTLFRSQIDPRLLITRTSTPHTAQLVFWIYYHCAILNLHRPFISPRSAPLLPGHDPASSFTACSAAADAITKLASQLPVNEHTGAIKVPPYIVYCVMRAATVQGINMLGPDARARAKAASQYRACRMSLCGMAKTWPVPGLEILEFLQEVMRKWDLHAIMGELIWGKCGIWAISRTLTDVMKVREMAQLRSTLLQDSVRG</sequence>
<proteinExistence type="predicted"/>
<keyword evidence="3" id="KW-0805">Transcription regulation</keyword>
<keyword evidence="6" id="KW-0539">Nucleus</keyword>
<evidence type="ECO:0000313" key="7">
    <source>
        <dbReference type="EMBL" id="TPX11610.1"/>
    </source>
</evidence>
<organism evidence="7 8">
    <name type="scientific">Thyridium curvatum</name>
    <dbReference type="NCBI Taxonomy" id="1093900"/>
    <lineage>
        <taxon>Eukaryota</taxon>
        <taxon>Fungi</taxon>
        <taxon>Dikarya</taxon>
        <taxon>Ascomycota</taxon>
        <taxon>Pezizomycotina</taxon>
        <taxon>Sordariomycetes</taxon>
        <taxon>Sordariomycetidae</taxon>
        <taxon>Thyridiales</taxon>
        <taxon>Thyridiaceae</taxon>
        <taxon>Thyridium</taxon>
    </lineage>
</organism>
<dbReference type="EMBL" id="SKBQ01000047">
    <property type="protein sequence ID" value="TPX11610.1"/>
    <property type="molecule type" value="Genomic_DNA"/>
</dbReference>
<protein>
    <recommendedName>
        <fullName evidence="9">Transcription factor domain-containing protein</fullName>
    </recommendedName>
</protein>
<dbReference type="AlphaFoldDB" id="A0A507B4T9"/>
<evidence type="ECO:0000256" key="6">
    <source>
        <dbReference type="ARBA" id="ARBA00023242"/>
    </source>
</evidence>
<keyword evidence="2" id="KW-0862">Zinc</keyword>
<keyword evidence="1" id="KW-0479">Metal-binding</keyword>
<dbReference type="InParanoid" id="A0A507B4T9"/>
<keyword evidence="4" id="KW-0238">DNA-binding</keyword>
<evidence type="ECO:0008006" key="9">
    <source>
        <dbReference type="Google" id="ProtNLM"/>
    </source>
</evidence>
<name>A0A507B4T9_9PEZI</name>
<keyword evidence="8" id="KW-1185">Reference proteome</keyword>
<evidence type="ECO:0000256" key="1">
    <source>
        <dbReference type="ARBA" id="ARBA00022723"/>
    </source>
</evidence>
<keyword evidence="5" id="KW-0804">Transcription</keyword>
<evidence type="ECO:0000256" key="3">
    <source>
        <dbReference type="ARBA" id="ARBA00023015"/>
    </source>
</evidence>
<gene>
    <name evidence="7" type="ORF">E0L32_007589</name>
</gene>
<dbReference type="GeneID" id="41975036"/>
<dbReference type="PANTHER" id="PTHR31313:SF81">
    <property type="entry name" value="TY1 ENHANCER ACTIVATOR"/>
    <property type="match status" value="1"/>
</dbReference>
<dbReference type="GO" id="GO:0046872">
    <property type="term" value="F:metal ion binding"/>
    <property type="evidence" value="ECO:0007669"/>
    <property type="project" value="UniProtKB-KW"/>
</dbReference>
<dbReference type="GO" id="GO:0003677">
    <property type="term" value="F:DNA binding"/>
    <property type="evidence" value="ECO:0007669"/>
    <property type="project" value="UniProtKB-KW"/>
</dbReference>
<evidence type="ECO:0000256" key="5">
    <source>
        <dbReference type="ARBA" id="ARBA00023163"/>
    </source>
</evidence>
<dbReference type="OrthoDB" id="10249920at2759"/>
<evidence type="ECO:0000256" key="2">
    <source>
        <dbReference type="ARBA" id="ARBA00022833"/>
    </source>
</evidence>
<dbReference type="STRING" id="1093900.A0A507B4T9"/>
<evidence type="ECO:0000313" key="8">
    <source>
        <dbReference type="Proteomes" id="UP000319257"/>
    </source>
</evidence>
<dbReference type="RefSeq" id="XP_030993321.1">
    <property type="nucleotide sequence ID" value="XM_031142350.1"/>
</dbReference>
<evidence type="ECO:0000256" key="4">
    <source>
        <dbReference type="ARBA" id="ARBA00023125"/>
    </source>
</evidence>
<dbReference type="PANTHER" id="PTHR31313">
    <property type="entry name" value="TY1 ENHANCER ACTIVATOR"/>
    <property type="match status" value="1"/>
</dbReference>
<dbReference type="InterPro" id="IPR051615">
    <property type="entry name" value="Transcr_Regulatory_Elem"/>
</dbReference>